<accession>A0A2H0TCS5</accession>
<dbReference type="AlphaFoldDB" id="A0A2H0TCS5"/>
<organism evidence="1 2">
    <name type="scientific">Candidatus Niyogibacteria bacterium CG10_big_fil_rev_8_21_14_0_10_46_36</name>
    <dbReference type="NCBI Taxonomy" id="1974726"/>
    <lineage>
        <taxon>Bacteria</taxon>
        <taxon>Candidatus Niyogiibacteriota</taxon>
    </lineage>
</organism>
<dbReference type="Proteomes" id="UP000231503">
    <property type="component" value="Unassembled WGS sequence"/>
</dbReference>
<evidence type="ECO:0000313" key="2">
    <source>
        <dbReference type="Proteomes" id="UP000231503"/>
    </source>
</evidence>
<name>A0A2H0TCS5_9BACT</name>
<reference evidence="2" key="1">
    <citation type="submission" date="2017-09" db="EMBL/GenBank/DDBJ databases">
        <title>Depth-based differentiation of microbial function through sediment-hosted aquifers and enrichment of novel symbionts in the deep terrestrial subsurface.</title>
        <authorList>
            <person name="Probst A.J."/>
            <person name="Ladd B."/>
            <person name="Jarett J.K."/>
            <person name="Geller-Mcgrath D.E."/>
            <person name="Sieber C.M.K."/>
            <person name="Emerson J.B."/>
            <person name="Anantharaman K."/>
            <person name="Thomas B.C."/>
            <person name="Malmstrom R."/>
            <person name="Stieglmeier M."/>
            <person name="Klingl A."/>
            <person name="Woyke T."/>
            <person name="Ryan C.M."/>
            <person name="Banfield J.F."/>
        </authorList>
    </citation>
    <scope>NUCLEOTIDE SEQUENCE [LARGE SCALE GENOMIC DNA]</scope>
</reference>
<protein>
    <submittedName>
        <fullName evidence="1">Uncharacterized protein</fullName>
    </submittedName>
</protein>
<proteinExistence type="predicted"/>
<comment type="caution">
    <text evidence="1">The sequence shown here is derived from an EMBL/GenBank/DDBJ whole genome shotgun (WGS) entry which is preliminary data.</text>
</comment>
<dbReference type="EMBL" id="PFCO01000008">
    <property type="protein sequence ID" value="PIR69356.1"/>
    <property type="molecule type" value="Genomic_DNA"/>
</dbReference>
<sequence length="490" mass="52275">MKKILIIAVIIVGAAGLFFWKGPSPKAGYTALAPDTIGGEGVLYTYTIKGESNGGGALSLSFTDDGNYSLINIALDLNDSGAYEDDEWVAENQISYVQRGTDNNFAVDLPEGELPSTITGIAAFSAEPMTEGWWDGENTRTITITTESFELNDILGLDVPGNGPGVYRGYADGFSARMPVAYAQTFPTVNVDSQLNIGDLRQSNMECAPTSITNNLTGLAGANGRNDLPSAETMVDQLKSDLKFGDEGVAGVLDKNYIAGKNAFMRRYNLPIVTTEISNPSIEDIANAIQSGAVVEMDLAFIEVTPQGNNHVASHVVTLTGVSSNGSSATLRGRDSATPTGNESWQFFPKRAGQPSSQMHYPMWRKGATVINKIYIQRYVSVDDAVAAGVLPQGVVGSTYPVDMLVIGGKYYPKDQFTVGNNPEDACGAPHYHKHTTAYGLQSKTSIAIVQANDPNPNSCGFGKVSDVPTETVRLTWEQQQAIAGALLTP</sequence>
<evidence type="ECO:0000313" key="1">
    <source>
        <dbReference type="EMBL" id="PIR69356.1"/>
    </source>
</evidence>
<gene>
    <name evidence="1" type="ORF">COU47_03230</name>
</gene>